<feature type="signal peptide" evidence="2">
    <location>
        <begin position="1"/>
        <end position="23"/>
    </location>
</feature>
<dbReference type="AlphaFoldDB" id="A0AAN6DSN9"/>
<reference evidence="3" key="1">
    <citation type="journal article" date="2022" name="bioRxiv">
        <title>Deciphering the potential niche of two novel black yeast fungi from a biological soil crust based on their genomes, phenotypes, and melanin regulation.</title>
        <authorList>
            <consortium name="DOE Joint Genome Institute"/>
            <person name="Carr E.C."/>
            <person name="Barton Q."/>
            <person name="Grambo S."/>
            <person name="Sullivan M."/>
            <person name="Renfro C.M."/>
            <person name="Kuo A."/>
            <person name="Pangilinan J."/>
            <person name="Lipzen A."/>
            <person name="Keymanesh K."/>
            <person name="Savage E."/>
            <person name="Barry K."/>
            <person name="Grigoriev I.V."/>
            <person name="Riekhof W.R."/>
            <person name="Harris S.S."/>
        </authorList>
    </citation>
    <scope>NUCLEOTIDE SEQUENCE</scope>
    <source>
        <strain evidence="3">JF 03-4F</strain>
    </source>
</reference>
<evidence type="ECO:0000313" key="4">
    <source>
        <dbReference type="Proteomes" id="UP001203852"/>
    </source>
</evidence>
<feature type="region of interest" description="Disordered" evidence="1">
    <location>
        <begin position="20"/>
        <end position="40"/>
    </location>
</feature>
<feature type="chain" id="PRO_5042842961" description="Cyanovirin-N domain-containing protein" evidence="2">
    <location>
        <begin position="24"/>
        <end position="293"/>
    </location>
</feature>
<protein>
    <recommendedName>
        <fullName evidence="5">Cyanovirin-N domain-containing protein</fullName>
    </recommendedName>
</protein>
<keyword evidence="4" id="KW-1185">Reference proteome</keyword>
<organism evidence="3 4">
    <name type="scientific">Exophiala viscosa</name>
    <dbReference type="NCBI Taxonomy" id="2486360"/>
    <lineage>
        <taxon>Eukaryota</taxon>
        <taxon>Fungi</taxon>
        <taxon>Dikarya</taxon>
        <taxon>Ascomycota</taxon>
        <taxon>Pezizomycotina</taxon>
        <taxon>Eurotiomycetes</taxon>
        <taxon>Chaetothyriomycetidae</taxon>
        <taxon>Chaetothyriales</taxon>
        <taxon>Herpotrichiellaceae</taxon>
        <taxon>Exophiala</taxon>
    </lineage>
</organism>
<dbReference type="EMBL" id="MU404358">
    <property type="protein sequence ID" value="KAI1610487.1"/>
    <property type="molecule type" value="Genomic_DNA"/>
</dbReference>
<evidence type="ECO:0000313" key="3">
    <source>
        <dbReference type="EMBL" id="KAI1610487.1"/>
    </source>
</evidence>
<evidence type="ECO:0000256" key="1">
    <source>
        <dbReference type="SAM" id="MobiDB-lite"/>
    </source>
</evidence>
<accession>A0AAN6DSN9</accession>
<dbReference type="Proteomes" id="UP001203852">
    <property type="component" value="Unassembled WGS sequence"/>
</dbReference>
<gene>
    <name evidence="3" type="ORF">EDD36DRAFT_421563</name>
</gene>
<sequence length="293" mass="32750">MVKVNTLLAAGLMALTAASPVAASPVNPSPTTDDGTTTATSEREVAPLPLFNTSNLEHAAGYQAAEMQKQPPSFTTLIGTRTTSLGTRTTSLFNGTVSEELEPRRLRPGQVVLGCHGKCDKIIRTIDLSLPVPSHSCVRDALTALANWRKYCDNADRWNMGVNFVNFQHTLLCFPNAPNVEVCCGKWVEKDDPKYAVYPPRVEEDRFGVYHPSEVGTKKQVIQPGWDEYNVERDRCRRWRPENEDQYIYYMQNLDKYDIWDADDTGRVIGSNPARYNPEGVGYLVTRANYLAA</sequence>
<comment type="caution">
    <text evidence="3">The sequence shown here is derived from an EMBL/GenBank/DDBJ whole genome shotgun (WGS) entry which is preliminary data.</text>
</comment>
<name>A0AAN6DSN9_9EURO</name>
<proteinExistence type="predicted"/>
<evidence type="ECO:0000256" key="2">
    <source>
        <dbReference type="SAM" id="SignalP"/>
    </source>
</evidence>
<evidence type="ECO:0008006" key="5">
    <source>
        <dbReference type="Google" id="ProtNLM"/>
    </source>
</evidence>
<keyword evidence="2" id="KW-0732">Signal</keyword>